<comment type="similarity">
    <text evidence="1">Belongs to the inositol polyphosphate 5-phosphatase family.</text>
</comment>
<feature type="compositionally biased region" description="Basic and acidic residues" evidence="2">
    <location>
        <begin position="51"/>
        <end position="61"/>
    </location>
</feature>
<dbReference type="GO" id="GO:0016791">
    <property type="term" value="F:phosphatase activity"/>
    <property type="evidence" value="ECO:0007669"/>
    <property type="project" value="InterPro"/>
</dbReference>
<dbReference type="Gramene" id="EOY06997">
    <property type="protein sequence ID" value="EOY06997"/>
    <property type="gene ID" value="TCM_021544"/>
</dbReference>
<organism evidence="4 5">
    <name type="scientific">Theobroma cacao</name>
    <name type="common">Cacao</name>
    <name type="synonym">Cocoa</name>
    <dbReference type="NCBI Taxonomy" id="3641"/>
    <lineage>
        <taxon>Eukaryota</taxon>
        <taxon>Viridiplantae</taxon>
        <taxon>Streptophyta</taxon>
        <taxon>Embryophyta</taxon>
        <taxon>Tracheophyta</taxon>
        <taxon>Spermatophyta</taxon>
        <taxon>Magnoliopsida</taxon>
        <taxon>eudicotyledons</taxon>
        <taxon>Gunneridae</taxon>
        <taxon>Pentapetalae</taxon>
        <taxon>rosids</taxon>
        <taxon>malvids</taxon>
        <taxon>Malvales</taxon>
        <taxon>Malvaceae</taxon>
        <taxon>Byttnerioideae</taxon>
        <taxon>Theobroma</taxon>
    </lineage>
</organism>
<feature type="compositionally biased region" description="Polar residues" evidence="2">
    <location>
        <begin position="21"/>
        <end position="37"/>
    </location>
</feature>
<dbReference type="GO" id="GO:0004519">
    <property type="term" value="F:endonuclease activity"/>
    <property type="evidence" value="ECO:0007669"/>
    <property type="project" value="UniProtKB-KW"/>
</dbReference>
<dbReference type="SUPFAM" id="SSF50978">
    <property type="entry name" value="WD40 repeat-like"/>
    <property type="match status" value="1"/>
</dbReference>
<dbReference type="InterPro" id="IPR056454">
    <property type="entry name" value="Beta-prop_IP5PC_F"/>
</dbReference>
<dbReference type="Gene3D" id="3.60.10.10">
    <property type="entry name" value="Endonuclease/exonuclease/phosphatase"/>
    <property type="match status" value="1"/>
</dbReference>
<evidence type="ECO:0000259" key="3">
    <source>
        <dbReference type="SMART" id="SM00128"/>
    </source>
</evidence>
<feature type="domain" description="Inositol polyphosphate-related phosphatase" evidence="3">
    <location>
        <begin position="572"/>
        <end position="762"/>
    </location>
</feature>
<keyword evidence="4" id="KW-0255">Endonuclease</keyword>
<keyword evidence="5" id="KW-1185">Reference proteome</keyword>
<dbReference type="EMBL" id="CM001883">
    <property type="protein sequence ID" value="EOY07000.1"/>
    <property type="molecule type" value="Genomic_DNA"/>
</dbReference>
<dbReference type="Gene3D" id="2.130.10.10">
    <property type="entry name" value="YVTN repeat-like/Quinoprotein amine dehydrogenase"/>
    <property type="match status" value="2"/>
</dbReference>
<accession>A0A061EXK2</accession>
<dbReference type="InterPro" id="IPR001680">
    <property type="entry name" value="WD40_rpt"/>
</dbReference>
<reference evidence="4 5" key="1">
    <citation type="journal article" date="2013" name="Genome Biol.">
        <title>The genome sequence of the most widely cultivated cacao type and its use to identify candidate genes regulating pod color.</title>
        <authorList>
            <person name="Motamayor J.C."/>
            <person name="Mockaitis K."/>
            <person name="Schmutz J."/>
            <person name="Haiminen N."/>
            <person name="Iii D.L."/>
            <person name="Cornejo O."/>
            <person name="Findley S.D."/>
            <person name="Zheng P."/>
            <person name="Utro F."/>
            <person name="Royaert S."/>
            <person name="Saski C."/>
            <person name="Jenkins J."/>
            <person name="Podicheti R."/>
            <person name="Zhao M."/>
            <person name="Scheffler B.E."/>
            <person name="Stack J.C."/>
            <person name="Feltus F.A."/>
            <person name="Mustiga G.M."/>
            <person name="Amores F."/>
            <person name="Phillips W."/>
            <person name="Marelli J.P."/>
            <person name="May G.D."/>
            <person name="Shapiro H."/>
            <person name="Ma J."/>
            <person name="Bustamante C.D."/>
            <person name="Schnell R.J."/>
            <person name="Main D."/>
            <person name="Gilbert D."/>
            <person name="Parida L."/>
            <person name="Kuhn D.N."/>
        </authorList>
    </citation>
    <scope>NUCLEOTIDE SEQUENCE [LARGE SCALE GENOMIC DNA]</scope>
    <source>
        <strain evidence="5">cv. Matina 1-6</strain>
    </source>
</reference>
<dbReference type="SUPFAM" id="SSF56219">
    <property type="entry name" value="DNase I-like"/>
    <property type="match status" value="1"/>
</dbReference>
<sequence>MDEHTIQDDDDDRDALAGLSSAPTPQRNIHSYSQQLRAPSAQKRYHQVRNHSLDDIPKPLDHNYYNNDSSDDEFFPHSSSLSNNAPSAEEYIITSHSQRLDQNLSLDGGPDDPRQCHTLPEFTGAGGGTGIFKVPMRATVHPGRPPFLELRPHPLRETQVGKFLRNIACTDTQLWAGQECGVRFWRFQDAYEPGLGAKVRRGDEDAVPFQESTNTSPTMCLLVDSGNRLVWSGHKDGKIRTWKMDQPADDTSPFKEGLSWQAHRGPVLSLIMSSYGDLWSGGEGGAIKIWPWESIEKSLSLRPEEKHMAALLVERSFIDLKSQVTVNGNCSISSSDIKCLISDHVRAKVWCSQPLSFSLWDARTKELLKVFNIDGQIENRVDMPSGQDQPVEDEMKVKFVSSSKKEKSGGFLQRSRNAIMGAADAVRRVATRGAGAFVEDNKRTEALVLSADGMIWSGCTNGLLVQWDGNGSRLQEVNHHPCAVQCFCAFGARIYVGYVSGTVQVMDLEGNLIAGWVAHNGPVIKLAAGDGFIFSLASHGGLRGWSISSPGPIDSLLRSHLAEKESNYSIQDNVRIVVGTWNVGQGRASQESLMSWLGSVVSDVGIVVVGLQEVEMGAGFLAMSAAKETVGLEGSSIGHWWLDTIGKALDENTTFERMGSRQLAGLLISLWVRKNLRMHVGDIDAAAVPCGFGRAIGNKGGVGLRIRVFDRIMCFVNCHLAAHLEAVNRRNADFDHIYRNMVFTRSSNLLNNAAAGVSTAVQTL</sequence>
<dbReference type="AlphaFoldDB" id="A0A061EXK2"/>
<evidence type="ECO:0000313" key="5">
    <source>
        <dbReference type="Proteomes" id="UP000026915"/>
    </source>
</evidence>
<dbReference type="FunFam" id="2.130.10.10:FF:001216">
    <property type="entry name" value="Type II inositol polyphosphate 5-phosphatase 15"/>
    <property type="match status" value="1"/>
</dbReference>
<dbReference type="FunFam" id="2.130.10.10:FF:002156">
    <property type="entry name" value="Type I inositol polyphosphate 5-phosphatase 12"/>
    <property type="match status" value="1"/>
</dbReference>
<feature type="region of interest" description="Disordered" evidence="2">
    <location>
        <begin position="1"/>
        <end position="83"/>
    </location>
</feature>
<dbReference type="Gramene" id="EOY06999">
    <property type="protein sequence ID" value="EOY06999"/>
    <property type="gene ID" value="TCM_021544"/>
</dbReference>
<dbReference type="HOGENOM" id="CLU_004721_1_0_1"/>
<dbReference type="Pfam" id="PF22669">
    <property type="entry name" value="Exo_endo_phos2"/>
    <property type="match status" value="1"/>
</dbReference>
<dbReference type="InterPro" id="IPR046985">
    <property type="entry name" value="IP5"/>
</dbReference>
<dbReference type="InterPro" id="IPR000300">
    <property type="entry name" value="IPPc"/>
</dbReference>
<gene>
    <name evidence="4" type="ORF">TCM_021544</name>
</gene>
<keyword evidence="4" id="KW-0378">Hydrolase</keyword>
<dbReference type="PANTHER" id="PTHR11200">
    <property type="entry name" value="INOSITOL 5-PHOSPHATASE"/>
    <property type="match status" value="1"/>
</dbReference>
<dbReference type="SMART" id="SM00320">
    <property type="entry name" value="WD40"/>
    <property type="match status" value="4"/>
</dbReference>
<dbReference type="InterPro" id="IPR015943">
    <property type="entry name" value="WD40/YVTN_repeat-like_dom_sf"/>
</dbReference>
<dbReference type="Gramene" id="EOY07001">
    <property type="protein sequence ID" value="EOY07001"/>
    <property type="gene ID" value="TCM_021544"/>
</dbReference>
<dbReference type="Gramene" id="EOY07000">
    <property type="protein sequence ID" value="EOY07000"/>
    <property type="gene ID" value="TCM_021544"/>
</dbReference>
<dbReference type="Proteomes" id="UP000026915">
    <property type="component" value="Chromosome 5"/>
</dbReference>
<dbReference type="Pfam" id="PF23754">
    <property type="entry name" value="Beta-prop_IP5PC_F"/>
    <property type="match status" value="1"/>
</dbReference>
<evidence type="ECO:0000256" key="2">
    <source>
        <dbReference type="SAM" id="MobiDB-lite"/>
    </source>
</evidence>
<protein>
    <submittedName>
        <fullName evidence="4">Endonuclease/exonuclease/phosphatase family protein isoform 2</fullName>
    </submittedName>
</protein>
<evidence type="ECO:0000256" key="1">
    <source>
        <dbReference type="ARBA" id="ARBA00010768"/>
    </source>
</evidence>
<dbReference type="PANTHER" id="PTHR11200:SF261">
    <property type="entry name" value="TYPE I INOSITOL POLYPHOSPHATE 5-PHOSPHATASE 12"/>
    <property type="match status" value="1"/>
</dbReference>
<name>A0A061EXK2_THECC</name>
<dbReference type="InterPro" id="IPR036322">
    <property type="entry name" value="WD40_repeat_dom_sf"/>
</dbReference>
<proteinExistence type="inferred from homology"/>
<dbReference type="EMBL" id="CM001883">
    <property type="protein sequence ID" value="EOY07001.1"/>
    <property type="molecule type" value="Genomic_DNA"/>
</dbReference>
<dbReference type="EMBL" id="CM001883">
    <property type="protein sequence ID" value="EOY06997.1"/>
    <property type="molecule type" value="Genomic_DNA"/>
</dbReference>
<dbReference type="EMBL" id="CM001883">
    <property type="protein sequence ID" value="EOY06999.1"/>
    <property type="molecule type" value="Genomic_DNA"/>
</dbReference>
<evidence type="ECO:0000313" key="4">
    <source>
        <dbReference type="EMBL" id="EOY06999.1"/>
    </source>
</evidence>
<dbReference type="InterPro" id="IPR036691">
    <property type="entry name" value="Endo/exonu/phosph_ase_sf"/>
</dbReference>
<feature type="non-terminal residue" evidence="4">
    <location>
        <position position="764"/>
    </location>
</feature>
<dbReference type="SMART" id="SM00128">
    <property type="entry name" value="IPPc"/>
    <property type="match status" value="1"/>
</dbReference>
<dbReference type="GO" id="GO:0046856">
    <property type="term" value="P:phosphatidylinositol dephosphorylation"/>
    <property type="evidence" value="ECO:0007669"/>
    <property type="project" value="InterPro"/>
</dbReference>
<keyword evidence="4" id="KW-0540">Nuclease</keyword>